<feature type="domain" description="Peptidase M16 N-terminal" evidence="3">
    <location>
        <begin position="17"/>
        <end position="149"/>
    </location>
</feature>
<dbReference type="PROSITE" id="PS00143">
    <property type="entry name" value="INSULINASE"/>
    <property type="match status" value="1"/>
</dbReference>
<dbReference type="InterPro" id="IPR001431">
    <property type="entry name" value="Pept_M16_Zn_BS"/>
</dbReference>
<dbReference type="PANTHER" id="PTHR11851">
    <property type="entry name" value="METALLOPROTEASE"/>
    <property type="match status" value="1"/>
</dbReference>
<dbReference type="EMBL" id="JBHSHC010000013">
    <property type="protein sequence ID" value="MFC4766099.1"/>
    <property type="molecule type" value="Genomic_DNA"/>
</dbReference>
<evidence type="ECO:0000313" key="6">
    <source>
        <dbReference type="Proteomes" id="UP001596002"/>
    </source>
</evidence>
<proteinExistence type="inferred from homology"/>
<reference evidence="6" key="1">
    <citation type="journal article" date="2019" name="Int. J. Syst. Evol. Microbiol.">
        <title>The Global Catalogue of Microorganisms (GCM) 10K type strain sequencing project: providing services to taxonomists for standard genome sequencing and annotation.</title>
        <authorList>
            <consortium name="The Broad Institute Genomics Platform"/>
            <consortium name="The Broad Institute Genome Sequencing Center for Infectious Disease"/>
            <person name="Wu L."/>
            <person name="Ma J."/>
        </authorList>
    </citation>
    <scope>NUCLEOTIDE SEQUENCE [LARGE SCALE GENOMIC DNA]</scope>
    <source>
        <strain evidence="6">WYCCWR 12678</strain>
    </source>
</reference>
<dbReference type="PANTHER" id="PTHR11851:SF49">
    <property type="entry name" value="MITOCHONDRIAL-PROCESSING PEPTIDASE SUBUNIT ALPHA"/>
    <property type="match status" value="1"/>
</dbReference>
<sequence>MTVSSFIQRTQLPNGLRIVSERTPHHKGAVALFRYGAGSAYEQADGWGTAHFLEHMVFQGTQQKNHDAFMMELARLGATANASTGFESTVYEVSAPAASILDALNIMGELLSGFHLEPQMMDRERDIILEEWRMTRDEPASWGEDCLYHQVLGDFGHPILGTEDTISKMDRERLRAFADSYCTPDNLIVSVVGDVEHQQAVEIFKRWFGADQRRALQPAAVPIKQSPRLHLQEEHEQEHVFLGFQAPALGDAELPAFDVLTTILGGDSWSRLFRKIRNEMGLAYSVGGFYSGWKGIGFYGIQSATHPDNAQELLEALRRETTRIQQDVTADEIDLAKAALKANLFFGFDQVGWRAERLLNDEAIFGRIRSIEEDLQAIAGVTQSDVAMLAATVLDLNKATLVTVGSKEVK</sequence>
<evidence type="ECO:0000256" key="1">
    <source>
        <dbReference type="ARBA" id="ARBA00007261"/>
    </source>
</evidence>
<protein>
    <submittedName>
        <fullName evidence="5">M16 family metallopeptidase</fullName>
    </submittedName>
</protein>
<dbReference type="InterPro" id="IPR050361">
    <property type="entry name" value="MPP/UQCRC_Complex"/>
</dbReference>
<accession>A0ABV9PVG0</accession>
<comment type="caution">
    <text evidence="5">The sequence shown here is derived from an EMBL/GenBank/DDBJ whole genome shotgun (WGS) entry which is preliminary data.</text>
</comment>
<dbReference type="InterPro" id="IPR011765">
    <property type="entry name" value="Pept_M16_N"/>
</dbReference>
<keyword evidence="6" id="KW-1185">Reference proteome</keyword>
<dbReference type="RefSeq" id="WP_380023797.1">
    <property type="nucleotide sequence ID" value="NZ_JBHSHC010000013.1"/>
</dbReference>
<evidence type="ECO:0000313" key="5">
    <source>
        <dbReference type="EMBL" id="MFC4766099.1"/>
    </source>
</evidence>
<name>A0ABV9PVG0_9BACL</name>
<dbReference type="SUPFAM" id="SSF63411">
    <property type="entry name" value="LuxS/MPP-like metallohydrolase"/>
    <property type="match status" value="2"/>
</dbReference>
<evidence type="ECO:0000259" key="3">
    <source>
        <dbReference type="Pfam" id="PF00675"/>
    </source>
</evidence>
<dbReference type="InterPro" id="IPR011249">
    <property type="entry name" value="Metalloenz_LuxS/M16"/>
</dbReference>
<dbReference type="Proteomes" id="UP001596002">
    <property type="component" value="Unassembled WGS sequence"/>
</dbReference>
<organism evidence="5 6">
    <name type="scientific">Effusibacillus consociatus</name>
    <dbReference type="NCBI Taxonomy" id="1117041"/>
    <lineage>
        <taxon>Bacteria</taxon>
        <taxon>Bacillati</taxon>
        <taxon>Bacillota</taxon>
        <taxon>Bacilli</taxon>
        <taxon>Bacillales</taxon>
        <taxon>Alicyclobacillaceae</taxon>
        <taxon>Effusibacillus</taxon>
    </lineage>
</organism>
<evidence type="ECO:0000256" key="2">
    <source>
        <dbReference type="RuleBase" id="RU004447"/>
    </source>
</evidence>
<gene>
    <name evidence="5" type="ORF">ACFO8Q_01630</name>
</gene>
<dbReference type="Gene3D" id="3.30.830.10">
    <property type="entry name" value="Metalloenzyme, LuxS/M16 peptidase-like"/>
    <property type="match status" value="2"/>
</dbReference>
<dbReference type="InterPro" id="IPR007863">
    <property type="entry name" value="Peptidase_M16_C"/>
</dbReference>
<comment type="similarity">
    <text evidence="1 2">Belongs to the peptidase M16 family.</text>
</comment>
<evidence type="ECO:0000259" key="4">
    <source>
        <dbReference type="Pfam" id="PF05193"/>
    </source>
</evidence>
<dbReference type="Pfam" id="PF05193">
    <property type="entry name" value="Peptidase_M16_C"/>
    <property type="match status" value="1"/>
</dbReference>
<dbReference type="Pfam" id="PF00675">
    <property type="entry name" value="Peptidase_M16"/>
    <property type="match status" value="1"/>
</dbReference>
<feature type="domain" description="Peptidase M16 C-terminal" evidence="4">
    <location>
        <begin position="169"/>
        <end position="340"/>
    </location>
</feature>